<evidence type="ECO:0000313" key="1">
    <source>
        <dbReference type="EMBL" id="CAF2974253.1"/>
    </source>
</evidence>
<keyword evidence="2" id="KW-1185">Reference proteome</keyword>
<reference evidence="1" key="1">
    <citation type="submission" date="2021-02" db="EMBL/GenBank/DDBJ databases">
        <authorList>
            <person name="Bekaert M."/>
        </authorList>
    </citation>
    <scope>NUCLEOTIDE SEQUENCE</scope>
    <source>
        <strain evidence="1">IoA-00</strain>
    </source>
</reference>
<proteinExistence type="predicted"/>
<organism evidence="1 2">
    <name type="scientific">Lepeophtheirus salmonis</name>
    <name type="common">Salmon louse</name>
    <name type="synonym">Caligus salmonis</name>
    <dbReference type="NCBI Taxonomy" id="72036"/>
    <lineage>
        <taxon>Eukaryota</taxon>
        <taxon>Metazoa</taxon>
        <taxon>Ecdysozoa</taxon>
        <taxon>Arthropoda</taxon>
        <taxon>Crustacea</taxon>
        <taxon>Multicrustacea</taxon>
        <taxon>Hexanauplia</taxon>
        <taxon>Copepoda</taxon>
        <taxon>Siphonostomatoida</taxon>
        <taxon>Caligidae</taxon>
        <taxon>Lepeophtheirus</taxon>
    </lineage>
</organism>
<sequence>MRYGLPLQNCYNEEYTHGSYVRVVISLISVSRMYCTIEVDELCWKELSSRSYRFLAVHLRIWFTLGITTMFRHLIRSKMPPASLKEIGFSTTMPVSASFNDFKDDSAIICKENISHLFSSNFHPFKTRIHCILELCNRCVDAVSLFSFLTIVSSSSDIMTSLLPSPITIFPCSITGPCSGLKDTVKTIATFINSIDPSE</sequence>
<dbReference type="AlphaFoldDB" id="A0A7R8CZD3"/>
<name>A0A7R8CZD3_LEPSM</name>
<gene>
    <name evidence="1" type="ORF">LSAA_11712</name>
</gene>
<dbReference type="EMBL" id="HG994585">
    <property type="protein sequence ID" value="CAF2974253.1"/>
    <property type="molecule type" value="Genomic_DNA"/>
</dbReference>
<protein>
    <submittedName>
        <fullName evidence="1">(salmon louse) hypothetical protein</fullName>
    </submittedName>
</protein>
<accession>A0A7R8CZD3</accession>
<evidence type="ECO:0000313" key="2">
    <source>
        <dbReference type="Proteomes" id="UP000675881"/>
    </source>
</evidence>
<dbReference type="Proteomes" id="UP000675881">
    <property type="component" value="Chromosome 6"/>
</dbReference>